<dbReference type="EnsemblPlants" id="AET7Gv20278900.4">
    <property type="protein sequence ID" value="AET7Gv20278900.4"/>
    <property type="gene ID" value="AET7Gv20278900"/>
</dbReference>
<reference evidence="3" key="3">
    <citation type="journal article" date="2017" name="Nature">
        <title>Genome sequence of the progenitor of the wheat D genome Aegilops tauschii.</title>
        <authorList>
            <person name="Luo M.C."/>
            <person name="Gu Y.Q."/>
            <person name="Puiu D."/>
            <person name="Wang H."/>
            <person name="Twardziok S.O."/>
            <person name="Deal K.R."/>
            <person name="Huo N."/>
            <person name="Zhu T."/>
            <person name="Wang L."/>
            <person name="Wang Y."/>
            <person name="McGuire P.E."/>
            <person name="Liu S."/>
            <person name="Long H."/>
            <person name="Ramasamy R.K."/>
            <person name="Rodriguez J.C."/>
            <person name="Van S.L."/>
            <person name="Yuan L."/>
            <person name="Wang Z."/>
            <person name="Xia Z."/>
            <person name="Xiao L."/>
            <person name="Anderson O.D."/>
            <person name="Ouyang S."/>
            <person name="Liang Y."/>
            <person name="Zimin A.V."/>
            <person name="Pertea G."/>
            <person name="Qi P."/>
            <person name="Bennetzen J.L."/>
            <person name="Dai X."/>
            <person name="Dawson M.W."/>
            <person name="Muller H.G."/>
            <person name="Kugler K."/>
            <person name="Rivarola-Duarte L."/>
            <person name="Spannagl M."/>
            <person name="Mayer K.F.X."/>
            <person name="Lu F.H."/>
            <person name="Bevan M.W."/>
            <person name="Leroy P."/>
            <person name="Li P."/>
            <person name="You F.M."/>
            <person name="Sun Q."/>
            <person name="Liu Z."/>
            <person name="Lyons E."/>
            <person name="Wicker T."/>
            <person name="Salzberg S.L."/>
            <person name="Devos K.M."/>
            <person name="Dvorak J."/>
        </authorList>
    </citation>
    <scope>NUCLEOTIDE SEQUENCE [LARGE SCALE GENOMIC DNA]</scope>
    <source>
        <strain evidence="3">cv. AL8/78</strain>
    </source>
</reference>
<dbReference type="InterPro" id="IPR055414">
    <property type="entry name" value="LRR_R13L4/SHOC2-like"/>
</dbReference>
<organism evidence="3 4">
    <name type="scientific">Aegilops tauschii subsp. strangulata</name>
    <name type="common">Goatgrass</name>
    <dbReference type="NCBI Taxonomy" id="200361"/>
    <lineage>
        <taxon>Eukaryota</taxon>
        <taxon>Viridiplantae</taxon>
        <taxon>Streptophyta</taxon>
        <taxon>Embryophyta</taxon>
        <taxon>Tracheophyta</taxon>
        <taxon>Spermatophyta</taxon>
        <taxon>Magnoliopsida</taxon>
        <taxon>Liliopsida</taxon>
        <taxon>Poales</taxon>
        <taxon>Poaceae</taxon>
        <taxon>BOP clade</taxon>
        <taxon>Pooideae</taxon>
        <taxon>Triticodae</taxon>
        <taxon>Triticeae</taxon>
        <taxon>Triticinae</taxon>
        <taxon>Aegilops</taxon>
    </lineage>
</organism>
<dbReference type="Proteomes" id="UP000015105">
    <property type="component" value="Chromosome 7D"/>
</dbReference>
<name>A0A453QQM3_AEGTS</name>
<feature type="domain" description="Disease resistance R13L4/SHOC-2-like LRR" evidence="2">
    <location>
        <begin position="2"/>
        <end position="104"/>
    </location>
</feature>
<reference evidence="4" key="1">
    <citation type="journal article" date="2014" name="Science">
        <title>Ancient hybridizations among the ancestral genomes of bread wheat.</title>
        <authorList>
            <consortium name="International Wheat Genome Sequencing Consortium,"/>
            <person name="Marcussen T."/>
            <person name="Sandve S.R."/>
            <person name="Heier L."/>
            <person name="Spannagl M."/>
            <person name="Pfeifer M."/>
            <person name="Jakobsen K.S."/>
            <person name="Wulff B.B."/>
            <person name="Steuernagel B."/>
            <person name="Mayer K.F."/>
            <person name="Olsen O.A."/>
        </authorList>
    </citation>
    <scope>NUCLEOTIDE SEQUENCE [LARGE SCALE GENOMIC DNA]</scope>
    <source>
        <strain evidence="4">cv. AL8/78</strain>
    </source>
</reference>
<accession>A0A453QQM3</accession>
<protein>
    <recommendedName>
        <fullName evidence="2">Disease resistance R13L4/SHOC-2-like LRR domain-containing protein</fullName>
    </recommendedName>
</protein>
<proteinExistence type="predicted"/>
<dbReference type="Gramene" id="AET7Gv20278900.3">
    <property type="protein sequence ID" value="AET7Gv20278900.3"/>
    <property type="gene ID" value="AET7Gv20278900"/>
</dbReference>
<evidence type="ECO:0000313" key="3">
    <source>
        <dbReference type="EnsemblPlants" id="AET7Gv20278900.4"/>
    </source>
</evidence>
<dbReference type="EnsemblPlants" id="AET7Gv20278900.3">
    <property type="protein sequence ID" value="AET7Gv20278900.3"/>
    <property type="gene ID" value="AET7Gv20278900"/>
</dbReference>
<dbReference type="AlphaFoldDB" id="A0A453QQM3"/>
<keyword evidence="1" id="KW-0677">Repeat</keyword>
<dbReference type="Pfam" id="PF23598">
    <property type="entry name" value="LRR_14"/>
    <property type="match status" value="1"/>
</dbReference>
<evidence type="ECO:0000256" key="1">
    <source>
        <dbReference type="ARBA" id="ARBA00022737"/>
    </source>
</evidence>
<reference evidence="3" key="5">
    <citation type="journal article" date="2021" name="G3 (Bethesda)">
        <title>Aegilops tauschii genome assembly Aet v5.0 features greater sequence contiguity and improved annotation.</title>
        <authorList>
            <person name="Wang L."/>
            <person name="Zhu T."/>
            <person name="Rodriguez J.C."/>
            <person name="Deal K.R."/>
            <person name="Dubcovsky J."/>
            <person name="McGuire P.E."/>
            <person name="Lux T."/>
            <person name="Spannagl M."/>
            <person name="Mayer K.F.X."/>
            <person name="Baldrich P."/>
            <person name="Meyers B.C."/>
            <person name="Huo N."/>
            <person name="Gu Y.Q."/>
            <person name="Zhou H."/>
            <person name="Devos K.M."/>
            <person name="Bennetzen J.L."/>
            <person name="Unver T."/>
            <person name="Budak H."/>
            <person name="Gulick P.J."/>
            <person name="Galiba G."/>
            <person name="Kalapos B."/>
            <person name="Nelson D.R."/>
            <person name="Li P."/>
            <person name="You F.M."/>
            <person name="Luo M.C."/>
            <person name="Dvorak J."/>
        </authorList>
    </citation>
    <scope>NUCLEOTIDE SEQUENCE [LARGE SCALE GENOMIC DNA]</scope>
    <source>
        <strain evidence="3">cv. AL8/78</strain>
    </source>
</reference>
<keyword evidence="4" id="KW-1185">Reference proteome</keyword>
<evidence type="ECO:0000313" key="4">
    <source>
        <dbReference type="Proteomes" id="UP000015105"/>
    </source>
</evidence>
<sequence length="109" mass="12431">GRLVVRADAFPSARCCKFYGFLTWPCLFPPGAMPRVQHLEFWVSYWSIAIGEVDCGMNHLPSLEHVKVTLQRDRFTVNGVDEEVDIAKALLRRATEAHPKRPTIEIYST</sequence>
<evidence type="ECO:0000259" key="2">
    <source>
        <dbReference type="Pfam" id="PF23598"/>
    </source>
</evidence>
<reference evidence="3" key="4">
    <citation type="submission" date="2019-03" db="UniProtKB">
        <authorList>
            <consortium name="EnsemblPlants"/>
        </authorList>
    </citation>
    <scope>IDENTIFICATION</scope>
</reference>
<reference evidence="4" key="2">
    <citation type="journal article" date="2017" name="Nat. Plants">
        <title>The Aegilops tauschii genome reveals multiple impacts of transposons.</title>
        <authorList>
            <person name="Zhao G."/>
            <person name="Zou C."/>
            <person name="Li K."/>
            <person name="Wang K."/>
            <person name="Li T."/>
            <person name="Gao L."/>
            <person name="Zhang X."/>
            <person name="Wang H."/>
            <person name="Yang Z."/>
            <person name="Liu X."/>
            <person name="Jiang W."/>
            <person name="Mao L."/>
            <person name="Kong X."/>
            <person name="Jiao Y."/>
            <person name="Jia J."/>
        </authorList>
    </citation>
    <scope>NUCLEOTIDE SEQUENCE [LARGE SCALE GENOMIC DNA]</scope>
    <source>
        <strain evidence="4">cv. AL8/78</strain>
    </source>
</reference>
<dbReference type="Gramene" id="AET7Gv20278900.4">
    <property type="protein sequence ID" value="AET7Gv20278900.4"/>
    <property type="gene ID" value="AET7Gv20278900"/>
</dbReference>